<sequence>MEFIDIDAVDLSIAMIGGLAVYSSQKVYRGLVGHNRGADTRKMTMSDIKHQAHYLLLLGEQYRKAGAIIRGERFGDGYFEVAPVDIETHNCCREREYRKVFDRDMVDRLNSIYHLVDALSKINPVGLVSGYGEEAAGKPGEEVEMIRQVYADKLARVFGMIESINLLITEAMAHYEGEPDPKGKVQPEQGGGKG</sequence>
<gene>
    <name evidence="1" type="ORF">DC20_21935</name>
</gene>
<dbReference type="KEGG" id="rti:DC20_21935"/>
<reference evidence="1 2" key="1">
    <citation type="submission" date="2015-08" db="EMBL/GenBank/DDBJ databases">
        <title>Complete genome sequence of Rufibacter tibetensis strain 1351t, a radiation-resistant bacterium from tibet plateau.</title>
        <authorList>
            <person name="Dai J."/>
        </authorList>
    </citation>
    <scope>NUCLEOTIDE SEQUENCE [LARGE SCALE GENOMIC DNA]</scope>
    <source>
        <strain evidence="1 2">1351</strain>
        <plasmid evidence="1 2">1</plasmid>
    </source>
</reference>
<geneLocation type="plasmid" evidence="1 2">
    <name>1</name>
</geneLocation>
<evidence type="ECO:0000313" key="1">
    <source>
        <dbReference type="EMBL" id="ALJ01711.1"/>
    </source>
</evidence>
<dbReference type="PATRIC" id="fig|512763.3.peg.4836"/>
<keyword evidence="1" id="KW-0614">Plasmid</keyword>
<dbReference type="EMBL" id="CP012644">
    <property type="protein sequence ID" value="ALJ01711.1"/>
    <property type="molecule type" value="Genomic_DNA"/>
</dbReference>
<accession>A0A0P0CY25</accession>
<dbReference type="AlphaFoldDB" id="A0A0P0CY25"/>
<protein>
    <submittedName>
        <fullName evidence="1">Uncharacterized protein</fullName>
    </submittedName>
</protein>
<organism evidence="1 2">
    <name type="scientific">Rufibacter tibetensis</name>
    <dbReference type="NCBI Taxonomy" id="512763"/>
    <lineage>
        <taxon>Bacteria</taxon>
        <taxon>Pseudomonadati</taxon>
        <taxon>Bacteroidota</taxon>
        <taxon>Cytophagia</taxon>
        <taxon>Cytophagales</taxon>
        <taxon>Hymenobacteraceae</taxon>
        <taxon>Rufibacter</taxon>
    </lineage>
</organism>
<name>A0A0P0CY25_9BACT</name>
<keyword evidence="2" id="KW-1185">Reference proteome</keyword>
<proteinExistence type="predicted"/>
<evidence type="ECO:0000313" key="2">
    <source>
        <dbReference type="Proteomes" id="UP000061382"/>
    </source>
</evidence>
<dbReference type="Proteomes" id="UP000061382">
    <property type="component" value="Plasmid 1"/>
</dbReference>